<name>A0A0F9B9D4_9ZZZZ</name>
<reference evidence="1" key="1">
    <citation type="journal article" date="2015" name="Nature">
        <title>Complex archaea that bridge the gap between prokaryotes and eukaryotes.</title>
        <authorList>
            <person name="Spang A."/>
            <person name="Saw J.H."/>
            <person name="Jorgensen S.L."/>
            <person name="Zaremba-Niedzwiedzka K."/>
            <person name="Martijn J."/>
            <person name="Lind A.E."/>
            <person name="van Eijk R."/>
            <person name="Schleper C."/>
            <person name="Guy L."/>
            <person name="Ettema T.J."/>
        </authorList>
    </citation>
    <scope>NUCLEOTIDE SEQUENCE</scope>
</reference>
<sequence>MRIERDPGPSLQGGAVSEQNATVPTTADILSAIRRLHLGNQWAFFEELRIGTGYGQGREQRMDAFACGLWSKNWGSMAYEVKTTRADFRREIKAPLKRRMALRYSNLYWFVTPQGLTEPSELPIETGLMEVHWATVSYYSERKEGWIAKVVVPAPWRDVPPPTWSLFCAVARRVASIEQNGASA</sequence>
<dbReference type="AlphaFoldDB" id="A0A0F9B9D4"/>
<comment type="caution">
    <text evidence="1">The sequence shown here is derived from an EMBL/GenBank/DDBJ whole genome shotgun (WGS) entry which is preliminary data.</text>
</comment>
<proteinExistence type="predicted"/>
<gene>
    <name evidence="1" type="ORF">LCGC14_2556130</name>
</gene>
<organism evidence="1">
    <name type="scientific">marine sediment metagenome</name>
    <dbReference type="NCBI Taxonomy" id="412755"/>
    <lineage>
        <taxon>unclassified sequences</taxon>
        <taxon>metagenomes</taxon>
        <taxon>ecological metagenomes</taxon>
    </lineage>
</organism>
<evidence type="ECO:0000313" key="1">
    <source>
        <dbReference type="EMBL" id="KKL10407.1"/>
    </source>
</evidence>
<accession>A0A0F9B9D4</accession>
<protein>
    <submittedName>
        <fullName evidence="1">Uncharacterized protein</fullName>
    </submittedName>
</protein>
<dbReference type="EMBL" id="LAZR01042074">
    <property type="protein sequence ID" value="KKL10407.1"/>
    <property type="molecule type" value="Genomic_DNA"/>
</dbReference>